<comment type="similarity">
    <text evidence="1">Belongs to the DprA/Smf family.</text>
</comment>
<reference evidence="4" key="1">
    <citation type="submission" date="2022-01" db="EMBL/GenBank/DDBJ databases">
        <authorList>
            <person name="Karlyshev A.V."/>
            <person name="Jaspars M."/>
        </authorList>
    </citation>
    <scope>NUCLEOTIDE SEQUENCE</scope>
    <source>
        <strain evidence="4">AGSA3-2</strain>
    </source>
</reference>
<protein>
    <submittedName>
        <fullName evidence="4">DNA-processing protein DprA</fullName>
    </submittedName>
</protein>
<dbReference type="Gene3D" id="3.40.50.450">
    <property type="match status" value="1"/>
</dbReference>
<dbReference type="PANTHER" id="PTHR43022:SF1">
    <property type="entry name" value="PROTEIN SMF"/>
    <property type="match status" value="1"/>
</dbReference>
<dbReference type="RefSeq" id="WP_233926134.1">
    <property type="nucleotide sequence ID" value="NZ_JAJVKT010000029.1"/>
</dbReference>
<dbReference type="Gene3D" id="1.10.10.10">
    <property type="entry name" value="Winged helix-like DNA-binding domain superfamily/Winged helix DNA-binding domain"/>
    <property type="match status" value="1"/>
</dbReference>
<dbReference type="SUPFAM" id="SSF102405">
    <property type="entry name" value="MCP/YpsA-like"/>
    <property type="match status" value="1"/>
</dbReference>
<dbReference type="PANTHER" id="PTHR43022">
    <property type="entry name" value="PROTEIN SMF"/>
    <property type="match status" value="1"/>
</dbReference>
<dbReference type="InterPro" id="IPR057666">
    <property type="entry name" value="DrpA_SLOG"/>
</dbReference>
<evidence type="ECO:0000259" key="3">
    <source>
        <dbReference type="Pfam" id="PF17782"/>
    </source>
</evidence>
<feature type="domain" description="Smf/DprA SLOG" evidence="2">
    <location>
        <begin position="77"/>
        <end position="285"/>
    </location>
</feature>
<name>A0A9Q3W9C0_9GAMM</name>
<dbReference type="NCBIfam" id="TIGR00732">
    <property type="entry name" value="dprA"/>
    <property type="match status" value="1"/>
</dbReference>
<dbReference type="AlphaFoldDB" id="A0A9Q3W9C0"/>
<evidence type="ECO:0000256" key="1">
    <source>
        <dbReference type="ARBA" id="ARBA00006525"/>
    </source>
</evidence>
<gene>
    <name evidence="4" type="primary">dprA</name>
    <name evidence="4" type="ORF">LZG35_18985</name>
</gene>
<dbReference type="Pfam" id="PF02481">
    <property type="entry name" value="DNA_processg_A"/>
    <property type="match status" value="1"/>
</dbReference>
<evidence type="ECO:0000313" key="4">
    <source>
        <dbReference type="EMBL" id="MCE7510727.1"/>
    </source>
</evidence>
<sequence>MRDQLARLALAKAFDPASMQLGEALRRRPIDETPLTRYAEALPGRLPNPSERRRWLTAPESLEPQWRPLAAQGWRWLALGDEDYPPLLADLPDAPGVLAVLGEVSALTRPQIAMVGARGASAEGEANAYYFSRCLAAAGFAVTSGLALGVDGAAHRGALAAPGITLAVLGHGPGKLYPPRHRRLAGEIIAAGGALVSEFAPGRPPSRRSFPQRNRLISGLSLGVVVVEAALRSGSLITARCAAEQGREVFAIPGSIHNPLSKGCHKLLREGANWLECTDDVLAAFEDFHRTVAHSPSLSKPTPPLLRYFIGGVNSLDQLCERSGLAPPELTAALLELEREGHIERVGGGYVSRPPG</sequence>
<dbReference type="InterPro" id="IPR003488">
    <property type="entry name" value="DprA"/>
</dbReference>
<dbReference type="Proteomes" id="UP001107961">
    <property type="component" value="Unassembled WGS sequence"/>
</dbReference>
<dbReference type="EMBL" id="JAJVKT010000029">
    <property type="protein sequence ID" value="MCE7510727.1"/>
    <property type="molecule type" value="Genomic_DNA"/>
</dbReference>
<dbReference type="Pfam" id="PF17782">
    <property type="entry name" value="WHD_DprA"/>
    <property type="match status" value="1"/>
</dbReference>
<evidence type="ECO:0000313" key="5">
    <source>
        <dbReference type="Proteomes" id="UP001107961"/>
    </source>
</evidence>
<keyword evidence="5" id="KW-1185">Reference proteome</keyword>
<dbReference type="InterPro" id="IPR036388">
    <property type="entry name" value="WH-like_DNA-bd_sf"/>
</dbReference>
<evidence type="ECO:0000259" key="2">
    <source>
        <dbReference type="Pfam" id="PF02481"/>
    </source>
</evidence>
<dbReference type="InterPro" id="IPR041614">
    <property type="entry name" value="DprA_WH"/>
</dbReference>
<accession>A0A9Q3W9C0</accession>
<dbReference type="GO" id="GO:0009294">
    <property type="term" value="P:DNA-mediated transformation"/>
    <property type="evidence" value="ECO:0007669"/>
    <property type="project" value="InterPro"/>
</dbReference>
<feature type="domain" description="DprA winged helix" evidence="3">
    <location>
        <begin position="314"/>
        <end position="349"/>
    </location>
</feature>
<proteinExistence type="inferred from homology"/>
<organism evidence="4 5">
    <name type="scientific">Alloalcanivorax xenomutans</name>
    <dbReference type="NCBI Taxonomy" id="1094342"/>
    <lineage>
        <taxon>Bacteria</taxon>
        <taxon>Pseudomonadati</taxon>
        <taxon>Pseudomonadota</taxon>
        <taxon>Gammaproteobacteria</taxon>
        <taxon>Oceanospirillales</taxon>
        <taxon>Alcanivoracaceae</taxon>
        <taxon>Alloalcanivorax</taxon>
    </lineage>
</organism>
<comment type="caution">
    <text evidence="4">The sequence shown here is derived from an EMBL/GenBank/DDBJ whole genome shotgun (WGS) entry which is preliminary data.</text>
</comment>